<evidence type="ECO:0000256" key="2">
    <source>
        <dbReference type="ARBA" id="ARBA00012417"/>
    </source>
</evidence>
<dbReference type="InterPro" id="IPR017964">
    <property type="entry name" value="DNA-dir_DNA_pol_B_CS"/>
</dbReference>
<dbReference type="Pfam" id="PF00136">
    <property type="entry name" value="DNA_pol_B"/>
    <property type="match status" value="1"/>
</dbReference>
<dbReference type="EMBL" id="MN739613">
    <property type="protein sequence ID" value="QHT15773.1"/>
    <property type="molecule type" value="Genomic_DNA"/>
</dbReference>
<dbReference type="Gene3D" id="1.10.287.690">
    <property type="entry name" value="Helix hairpin bin"/>
    <property type="match status" value="1"/>
</dbReference>
<dbReference type="GO" id="GO:0006287">
    <property type="term" value="P:base-excision repair, gap-filling"/>
    <property type="evidence" value="ECO:0007669"/>
    <property type="project" value="TreeGrafter"/>
</dbReference>
<dbReference type="GO" id="GO:0045004">
    <property type="term" value="P:DNA replication proofreading"/>
    <property type="evidence" value="ECO:0007669"/>
    <property type="project" value="TreeGrafter"/>
</dbReference>
<dbReference type="PRINTS" id="PR00106">
    <property type="entry name" value="DNAPOLB"/>
</dbReference>
<name>A0A6C0DGX0_9ZZZZ</name>
<dbReference type="InterPro" id="IPR050240">
    <property type="entry name" value="DNA_pol_type-B"/>
</dbReference>
<dbReference type="InterPro" id="IPR023211">
    <property type="entry name" value="DNA_pol_palm_dom_sf"/>
</dbReference>
<dbReference type="EC" id="2.7.7.7" evidence="2"/>
<dbReference type="Gene3D" id="1.10.132.60">
    <property type="entry name" value="DNA polymerase family B, C-terminal domain"/>
    <property type="match status" value="1"/>
</dbReference>
<evidence type="ECO:0000259" key="9">
    <source>
        <dbReference type="Pfam" id="PF00136"/>
    </source>
</evidence>
<dbReference type="GO" id="GO:0000166">
    <property type="term" value="F:nucleotide binding"/>
    <property type="evidence" value="ECO:0007669"/>
    <property type="project" value="InterPro"/>
</dbReference>
<keyword evidence="8" id="KW-0175">Coiled coil</keyword>
<evidence type="ECO:0000256" key="3">
    <source>
        <dbReference type="ARBA" id="ARBA00022679"/>
    </source>
</evidence>
<dbReference type="GO" id="GO:0003887">
    <property type="term" value="F:DNA-directed DNA polymerase activity"/>
    <property type="evidence" value="ECO:0007669"/>
    <property type="project" value="UniProtKB-KW"/>
</dbReference>
<dbReference type="InterPro" id="IPR042087">
    <property type="entry name" value="DNA_pol_B_thumb"/>
</dbReference>
<dbReference type="SUPFAM" id="SSF56672">
    <property type="entry name" value="DNA/RNA polymerases"/>
    <property type="match status" value="1"/>
</dbReference>
<dbReference type="GO" id="GO:0043625">
    <property type="term" value="C:delta DNA polymerase complex"/>
    <property type="evidence" value="ECO:0007669"/>
    <property type="project" value="TreeGrafter"/>
</dbReference>
<reference evidence="11" key="1">
    <citation type="journal article" date="2020" name="Nature">
        <title>Giant virus diversity and host interactions through global metagenomics.</title>
        <authorList>
            <person name="Schulz F."/>
            <person name="Roux S."/>
            <person name="Paez-Espino D."/>
            <person name="Jungbluth S."/>
            <person name="Walsh D.A."/>
            <person name="Denef V.J."/>
            <person name="McMahon K.D."/>
            <person name="Konstantinidis K.T."/>
            <person name="Eloe-Fadrosh E.A."/>
            <person name="Kyrpides N.C."/>
            <person name="Woyke T."/>
        </authorList>
    </citation>
    <scope>NUCLEOTIDE SEQUENCE</scope>
    <source>
        <strain evidence="11">GVMAG-M-3300023174-176</strain>
    </source>
</reference>
<dbReference type="InterPro" id="IPR006133">
    <property type="entry name" value="DNA-dir_DNA_pol_B_exonuc"/>
</dbReference>
<dbReference type="InterPro" id="IPR036397">
    <property type="entry name" value="RNaseH_sf"/>
</dbReference>
<comment type="similarity">
    <text evidence="1">Belongs to the DNA polymerase type-B family.</text>
</comment>
<dbReference type="InterPro" id="IPR006134">
    <property type="entry name" value="DNA-dir_DNA_pol_B_multi_dom"/>
</dbReference>
<evidence type="ECO:0000256" key="4">
    <source>
        <dbReference type="ARBA" id="ARBA00022695"/>
    </source>
</evidence>
<evidence type="ECO:0000256" key="6">
    <source>
        <dbReference type="ARBA" id="ARBA00023125"/>
    </source>
</evidence>
<feature type="coiled-coil region" evidence="8">
    <location>
        <begin position="1225"/>
        <end position="1252"/>
    </location>
</feature>
<dbReference type="SMART" id="SM00486">
    <property type="entry name" value="POLBc"/>
    <property type="match status" value="1"/>
</dbReference>
<dbReference type="GO" id="GO:0006297">
    <property type="term" value="P:nucleotide-excision repair, DNA gap filling"/>
    <property type="evidence" value="ECO:0007669"/>
    <property type="project" value="TreeGrafter"/>
</dbReference>
<dbReference type="PANTHER" id="PTHR10322:SF23">
    <property type="entry name" value="DNA POLYMERASE DELTA CATALYTIC SUBUNIT"/>
    <property type="match status" value="1"/>
</dbReference>
<keyword evidence="5" id="KW-0239">DNA-directed DNA polymerase</keyword>
<evidence type="ECO:0000259" key="10">
    <source>
        <dbReference type="Pfam" id="PF03104"/>
    </source>
</evidence>
<dbReference type="SUPFAM" id="SSF53098">
    <property type="entry name" value="Ribonuclease H-like"/>
    <property type="match status" value="1"/>
</dbReference>
<keyword evidence="4" id="KW-0548">Nucleotidyltransferase</keyword>
<comment type="catalytic activity">
    <reaction evidence="7">
        <text>DNA(n) + a 2'-deoxyribonucleoside 5'-triphosphate = DNA(n+1) + diphosphate</text>
        <dbReference type="Rhea" id="RHEA:22508"/>
        <dbReference type="Rhea" id="RHEA-COMP:17339"/>
        <dbReference type="Rhea" id="RHEA-COMP:17340"/>
        <dbReference type="ChEBI" id="CHEBI:33019"/>
        <dbReference type="ChEBI" id="CHEBI:61560"/>
        <dbReference type="ChEBI" id="CHEBI:173112"/>
        <dbReference type="EC" id="2.7.7.7"/>
    </reaction>
</comment>
<dbReference type="PROSITE" id="PS00116">
    <property type="entry name" value="DNA_POLYMERASE_B"/>
    <property type="match status" value="1"/>
</dbReference>
<evidence type="ECO:0000313" key="11">
    <source>
        <dbReference type="EMBL" id="QHT15773.1"/>
    </source>
</evidence>
<dbReference type="GO" id="GO:0003677">
    <property type="term" value="F:DNA binding"/>
    <property type="evidence" value="ECO:0007669"/>
    <property type="project" value="UniProtKB-KW"/>
</dbReference>
<evidence type="ECO:0000256" key="7">
    <source>
        <dbReference type="ARBA" id="ARBA00049244"/>
    </source>
</evidence>
<dbReference type="InterPro" id="IPR012337">
    <property type="entry name" value="RNaseH-like_sf"/>
</dbReference>
<dbReference type="Pfam" id="PF03104">
    <property type="entry name" value="DNA_pol_B_exo1"/>
    <property type="match status" value="2"/>
</dbReference>
<dbReference type="InterPro" id="IPR043502">
    <property type="entry name" value="DNA/RNA_pol_sf"/>
</dbReference>
<feature type="domain" description="DNA-directed DNA polymerase family B multifunctional" evidence="9">
    <location>
        <begin position="630"/>
        <end position="1115"/>
    </location>
</feature>
<evidence type="ECO:0000256" key="1">
    <source>
        <dbReference type="ARBA" id="ARBA00005755"/>
    </source>
</evidence>
<dbReference type="InterPro" id="IPR006172">
    <property type="entry name" value="DNA-dir_DNA_pol_B"/>
</dbReference>
<sequence>MASNDILIHILDIQSRDVKVEQEDNERRIVFEEAPYDDEDEPRPKKSHADAKELLIHVFGATNDGKRVRIDVEGFRPTLYLLLPEVKTVAAVSAIRAYLTTQGIPLSVLTLKTIHRKKFYGFTANKLFPFLEITTPSLGLWRSIKNLFLNDQSEPATKKALGEPFKRGQVVEVYEANLDPMLRFLHVQGLNSCGWAVVKDAMELVEDLEADTWILTTPYSDVLPATSKTSAPFEIASWDIECFSITGDFPVPTKSEEAIQEMLKDLSGTDILDKFDKGGLGQLRAKKTRADLVAAVSKSKIPDLTNIIDFGDPVIQIGTTLTRDSKTLDRHLFVWPSCDPIEDITVHVFKDEQGMIEGWFEWLVEVNPDILIGYNVFGFDERYLWGRADELGLTGPRSPVHGLNRLLDTGAEVKCEEKRLSSSAMGDNFLYIMTTQGRLQIDLFHYIKRNNASLPSYKLDEVTKYYLSGKLKKAEKVGSDLRLTLSGSIKDLRVGRAVCLLEDTGESLTDKMVIKSVDGPVVVVDWPLREGGSSWKPKGSRNESLSNSSMDEFDNGEVLEESELPLAIKWVVVKDDVSPADIFRLHRGSAADRAIVGKYCLQDCDLVIELYRNLEVFNNSLSMANVCCVPIGYIFTRGQGIKAESLMFRACRQKDILIPVLPAPKQAGEEQDSYEGAIVFDPIPGFYSKAPIGVADFASLYPSSMESENISHDSLVWTKDYDSSGNLMAVVFGSDEYDGMEGYGYTDIEFDLLRKDPEDKRKHYAKIKAGTRICRYAQPLDGSKATVPDIIRGLLATRKAKRKEKAKETDPARQALLEAEQLAYKLTANSLYGQLGSGTFKVRLQHLAASITAYGRKQIMFANDVIKHFYGPEAKNPKGVANVMYGDTDSLFIEFTVLDSSGQPLKGREARQAVMDLTAEAGHLVTKALKAPHDFEFDKIFDPMLMFSKKRYAGLMYEENADDYVTKYMGIALKRRDNAPIVKTIFGSSMRKLLMERDVVGATRLVQDSCMDLVNGKVKLGQLTITKSLRADYADASRIAHKALADRMAERDPGSAPSSGDRIPYIYVRPPPGSAAAKLQGDRIEAPSWIKAHNLVPDYEFYVTNQLQNPISQMFGLLLDEMPGSDDLSRVTMPDPSETDKYLRWCEEAAADLLFNKALQVCNKQHKSAFISTFFNVKSGTVTKSSTSKQMISSMSKQSKQQTMNNYMIDSFLVNKINQKKAAERRAATALATALAKEAEEAKEEKTDIVMEITKPKRSRKKNINEIVANN</sequence>
<dbReference type="PANTHER" id="PTHR10322">
    <property type="entry name" value="DNA POLYMERASE CATALYTIC SUBUNIT"/>
    <property type="match status" value="1"/>
</dbReference>
<dbReference type="GO" id="GO:0008296">
    <property type="term" value="F:3'-5'-DNA exonuclease activity"/>
    <property type="evidence" value="ECO:0007669"/>
    <property type="project" value="TreeGrafter"/>
</dbReference>
<proteinExistence type="inferred from homology"/>
<keyword evidence="3" id="KW-0808">Transferase</keyword>
<dbReference type="AlphaFoldDB" id="A0A6C0DGX0"/>
<evidence type="ECO:0000256" key="8">
    <source>
        <dbReference type="SAM" id="Coils"/>
    </source>
</evidence>
<dbReference type="Gene3D" id="3.30.420.10">
    <property type="entry name" value="Ribonuclease H-like superfamily/Ribonuclease H"/>
    <property type="match status" value="2"/>
</dbReference>
<protein>
    <recommendedName>
        <fullName evidence="2">DNA-directed DNA polymerase</fullName>
        <ecNumber evidence="2">2.7.7.7</ecNumber>
    </recommendedName>
</protein>
<keyword evidence="6" id="KW-0238">DNA-binding</keyword>
<dbReference type="Gene3D" id="3.30.342.10">
    <property type="entry name" value="DNA Polymerase, chain B, domain 1"/>
    <property type="match status" value="1"/>
</dbReference>
<dbReference type="Gene3D" id="3.90.1600.10">
    <property type="entry name" value="Palm domain of DNA polymerase"/>
    <property type="match status" value="1"/>
</dbReference>
<organism evidence="11">
    <name type="scientific">viral metagenome</name>
    <dbReference type="NCBI Taxonomy" id="1070528"/>
    <lineage>
        <taxon>unclassified sequences</taxon>
        <taxon>metagenomes</taxon>
        <taxon>organismal metagenomes</taxon>
    </lineage>
</organism>
<feature type="domain" description="DNA-directed DNA polymerase family B exonuclease" evidence="10">
    <location>
        <begin position="311"/>
        <end position="462"/>
    </location>
</feature>
<accession>A0A6C0DGX0</accession>
<evidence type="ECO:0000256" key="5">
    <source>
        <dbReference type="ARBA" id="ARBA00022932"/>
    </source>
</evidence>
<feature type="domain" description="DNA-directed DNA polymerase family B exonuclease" evidence="10">
    <location>
        <begin position="172"/>
        <end position="259"/>
    </location>
</feature>